<dbReference type="GO" id="GO:0007064">
    <property type="term" value="P:mitotic sister chromatid cohesion"/>
    <property type="evidence" value="ECO:0007669"/>
    <property type="project" value="InterPro"/>
</dbReference>
<dbReference type="AlphaFoldDB" id="A0A1Y2BH82"/>
<dbReference type="GO" id="GO:0031390">
    <property type="term" value="C:Ctf18 RFC-like complex"/>
    <property type="evidence" value="ECO:0007669"/>
    <property type="project" value="InterPro"/>
</dbReference>
<keyword evidence="2" id="KW-0235">DNA replication</keyword>
<evidence type="ECO:0000313" key="8">
    <source>
        <dbReference type="Proteomes" id="UP000193920"/>
    </source>
</evidence>
<dbReference type="PANTHER" id="PTHR28605">
    <property type="entry name" value="CTF8, CHROMOSOME TRANSMISSION FIDELITY FACTOR 8 HOMOLOG (S. CEREVISIAE)"/>
    <property type="match status" value="1"/>
</dbReference>
<evidence type="ECO:0000256" key="2">
    <source>
        <dbReference type="ARBA" id="ARBA00022705"/>
    </source>
</evidence>
<gene>
    <name evidence="7" type="ORF">LY90DRAFT_511923</name>
</gene>
<keyword evidence="3" id="KW-0238">DNA-binding</keyword>
<protein>
    <recommendedName>
        <fullName evidence="9">Ctf8-domain-containing protein</fullName>
    </recommendedName>
</protein>
<comment type="similarity">
    <text evidence="6">Belongs to the CTF8 family.</text>
</comment>
<dbReference type="Proteomes" id="UP000193920">
    <property type="component" value="Unassembled WGS sequence"/>
</dbReference>
<dbReference type="InterPro" id="IPR018607">
    <property type="entry name" value="Ctf8"/>
</dbReference>
<organism evidence="7 8">
    <name type="scientific">Neocallimastix californiae</name>
    <dbReference type="NCBI Taxonomy" id="1754190"/>
    <lineage>
        <taxon>Eukaryota</taxon>
        <taxon>Fungi</taxon>
        <taxon>Fungi incertae sedis</taxon>
        <taxon>Chytridiomycota</taxon>
        <taxon>Chytridiomycota incertae sedis</taxon>
        <taxon>Neocallimastigomycetes</taxon>
        <taxon>Neocallimastigales</taxon>
        <taxon>Neocallimastigaceae</taxon>
        <taxon>Neocallimastix</taxon>
    </lineage>
</organism>
<keyword evidence="4" id="KW-0539">Nucleus</keyword>
<dbReference type="GO" id="GO:0003677">
    <property type="term" value="F:DNA binding"/>
    <property type="evidence" value="ECO:0007669"/>
    <property type="project" value="UniProtKB-KW"/>
</dbReference>
<proteinExistence type="inferred from homology"/>
<dbReference type="Pfam" id="PF09696">
    <property type="entry name" value="Ctf8"/>
    <property type="match status" value="1"/>
</dbReference>
<name>A0A1Y2BH82_9FUNG</name>
<sequence length="134" mass="15489">MVQLIIKTDSLLPQHKPLSKFEDYILLEFQGSLQFNPDLNLQGKELGKITQFNEKEMSIIIGNHKLYGQLVELEKPFAIIRKDSSLPGKEDMMDTDDDGQKGKDYQLTTIIRRKILFNKRPDLITTGSYHNSMF</sequence>
<dbReference type="STRING" id="1754190.A0A1Y2BH82"/>
<dbReference type="OrthoDB" id="121932at2759"/>
<keyword evidence="8" id="KW-1185">Reference proteome</keyword>
<evidence type="ECO:0000256" key="3">
    <source>
        <dbReference type="ARBA" id="ARBA00023125"/>
    </source>
</evidence>
<dbReference type="PANTHER" id="PTHR28605:SF1">
    <property type="entry name" value="CHROMOSOME TRANSMISSION FIDELITY FACTOR 8"/>
    <property type="match status" value="1"/>
</dbReference>
<evidence type="ECO:0008006" key="9">
    <source>
        <dbReference type="Google" id="ProtNLM"/>
    </source>
</evidence>
<accession>A0A1Y2BH82</accession>
<evidence type="ECO:0000256" key="6">
    <source>
        <dbReference type="ARBA" id="ARBA00038447"/>
    </source>
</evidence>
<keyword evidence="5" id="KW-0131">Cell cycle</keyword>
<evidence type="ECO:0000313" key="7">
    <source>
        <dbReference type="EMBL" id="ORY34154.1"/>
    </source>
</evidence>
<comment type="subcellular location">
    <subcellularLocation>
        <location evidence="1">Nucleus</location>
    </subcellularLocation>
</comment>
<comment type="caution">
    <text evidence="7">The sequence shown here is derived from an EMBL/GenBank/DDBJ whole genome shotgun (WGS) entry which is preliminary data.</text>
</comment>
<evidence type="ECO:0000256" key="1">
    <source>
        <dbReference type="ARBA" id="ARBA00004123"/>
    </source>
</evidence>
<evidence type="ECO:0000256" key="5">
    <source>
        <dbReference type="ARBA" id="ARBA00023306"/>
    </source>
</evidence>
<reference evidence="7 8" key="1">
    <citation type="submission" date="2016-08" db="EMBL/GenBank/DDBJ databases">
        <title>A Parts List for Fungal Cellulosomes Revealed by Comparative Genomics.</title>
        <authorList>
            <consortium name="DOE Joint Genome Institute"/>
            <person name="Haitjema C.H."/>
            <person name="Gilmore S.P."/>
            <person name="Henske J.K."/>
            <person name="Solomon K.V."/>
            <person name="De Groot R."/>
            <person name="Kuo A."/>
            <person name="Mondo S.J."/>
            <person name="Salamov A.A."/>
            <person name="Labutti K."/>
            <person name="Zhao Z."/>
            <person name="Chiniquy J."/>
            <person name="Barry K."/>
            <person name="Brewer H.M."/>
            <person name="Purvine S.O."/>
            <person name="Wright A.T."/>
            <person name="Boxma B."/>
            <person name="Van Alen T."/>
            <person name="Hackstein J.H."/>
            <person name="Baker S.E."/>
            <person name="Grigoriev I.V."/>
            <person name="O'Malley M.A."/>
        </authorList>
    </citation>
    <scope>NUCLEOTIDE SEQUENCE [LARGE SCALE GENOMIC DNA]</scope>
    <source>
        <strain evidence="7 8">G1</strain>
    </source>
</reference>
<dbReference type="GO" id="GO:0006260">
    <property type="term" value="P:DNA replication"/>
    <property type="evidence" value="ECO:0007669"/>
    <property type="project" value="UniProtKB-KW"/>
</dbReference>
<evidence type="ECO:0000256" key="4">
    <source>
        <dbReference type="ARBA" id="ARBA00023242"/>
    </source>
</evidence>
<dbReference type="EMBL" id="MCOG01000157">
    <property type="protein sequence ID" value="ORY34154.1"/>
    <property type="molecule type" value="Genomic_DNA"/>
</dbReference>